<evidence type="ECO:0000256" key="2">
    <source>
        <dbReference type="SAM" id="SignalP"/>
    </source>
</evidence>
<protein>
    <submittedName>
        <fullName evidence="3">Uncharacterized protein</fullName>
    </submittedName>
</protein>
<sequence length="288" mass="29435">MMASHHRPRRRPSLASSYPLILLILLLVAPISAFASPYSHYVFDLPRMLQLKTLLARPSTGVRAKNPHIQPAVAQPAVVTGNLDTGNLAAGSALGANAHAQNTAPHLSAGLGPAVATGVLPAAATSVAPGSGVGGGSQAGQAGSAGQSPAEVVTQKQMGGLDLQSFTGALGGVKAPSITMSGVSSQPFAVEKMTFGDFTTASMKTCEMQRTMCQQAAGREGTQPTGSAKTSAKPKSGVGPNTAFDASDCDTQLTQCQTAQKSAPFQTFNLDNLGVDPNDSDYELLCMP</sequence>
<organism evidence="3 4">
    <name type="scientific">Microthyrium microscopicum</name>
    <dbReference type="NCBI Taxonomy" id="703497"/>
    <lineage>
        <taxon>Eukaryota</taxon>
        <taxon>Fungi</taxon>
        <taxon>Dikarya</taxon>
        <taxon>Ascomycota</taxon>
        <taxon>Pezizomycotina</taxon>
        <taxon>Dothideomycetes</taxon>
        <taxon>Dothideomycetes incertae sedis</taxon>
        <taxon>Microthyriales</taxon>
        <taxon>Microthyriaceae</taxon>
        <taxon>Microthyrium</taxon>
    </lineage>
</organism>
<feature type="region of interest" description="Disordered" evidence="1">
    <location>
        <begin position="214"/>
        <end position="243"/>
    </location>
</feature>
<dbReference type="AlphaFoldDB" id="A0A6A6UK17"/>
<evidence type="ECO:0000313" key="4">
    <source>
        <dbReference type="Proteomes" id="UP000799302"/>
    </source>
</evidence>
<dbReference type="EMBL" id="MU004231">
    <property type="protein sequence ID" value="KAF2672589.1"/>
    <property type="molecule type" value="Genomic_DNA"/>
</dbReference>
<keyword evidence="2" id="KW-0732">Signal</keyword>
<accession>A0A6A6UK17</accession>
<feature type="signal peptide" evidence="2">
    <location>
        <begin position="1"/>
        <end position="35"/>
    </location>
</feature>
<evidence type="ECO:0000256" key="1">
    <source>
        <dbReference type="SAM" id="MobiDB-lite"/>
    </source>
</evidence>
<feature type="region of interest" description="Disordered" evidence="1">
    <location>
        <begin position="130"/>
        <end position="154"/>
    </location>
</feature>
<feature type="chain" id="PRO_5025673771" evidence="2">
    <location>
        <begin position="36"/>
        <end position="288"/>
    </location>
</feature>
<gene>
    <name evidence="3" type="ORF">BT63DRAFT_131398</name>
</gene>
<evidence type="ECO:0000313" key="3">
    <source>
        <dbReference type="EMBL" id="KAF2672589.1"/>
    </source>
</evidence>
<dbReference type="OrthoDB" id="2507450at2759"/>
<keyword evidence="4" id="KW-1185">Reference proteome</keyword>
<feature type="compositionally biased region" description="Low complexity" evidence="1">
    <location>
        <begin position="139"/>
        <end position="150"/>
    </location>
</feature>
<proteinExistence type="predicted"/>
<name>A0A6A6UK17_9PEZI</name>
<dbReference type="Proteomes" id="UP000799302">
    <property type="component" value="Unassembled WGS sequence"/>
</dbReference>
<reference evidence="3" key="1">
    <citation type="journal article" date="2020" name="Stud. Mycol.">
        <title>101 Dothideomycetes genomes: a test case for predicting lifestyles and emergence of pathogens.</title>
        <authorList>
            <person name="Haridas S."/>
            <person name="Albert R."/>
            <person name="Binder M."/>
            <person name="Bloem J."/>
            <person name="Labutti K."/>
            <person name="Salamov A."/>
            <person name="Andreopoulos B."/>
            <person name="Baker S."/>
            <person name="Barry K."/>
            <person name="Bills G."/>
            <person name="Bluhm B."/>
            <person name="Cannon C."/>
            <person name="Castanera R."/>
            <person name="Culley D."/>
            <person name="Daum C."/>
            <person name="Ezra D."/>
            <person name="Gonzalez J."/>
            <person name="Henrissat B."/>
            <person name="Kuo A."/>
            <person name="Liang C."/>
            <person name="Lipzen A."/>
            <person name="Lutzoni F."/>
            <person name="Magnuson J."/>
            <person name="Mondo S."/>
            <person name="Nolan M."/>
            <person name="Ohm R."/>
            <person name="Pangilinan J."/>
            <person name="Park H.-J."/>
            <person name="Ramirez L."/>
            <person name="Alfaro M."/>
            <person name="Sun H."/>
            <person name="Tritt A."/>
            <person name="Yoshinaga Y."/>
            <person name="Zwiers L.-H."/>
            <person name="Turgeon B."/>
            <person name="Goodwin S."/>
            <person name="Spatafora J."/>
            <person name="Crous P."/>
            <person name="Grigoriev I."/>
        </authorList>
    </citation>
    <scope>NUCLEOTIDE SEQUENCE</scope>
    <source>
        <strain evidence="3">CBS 115976</strain>
    </source>
</reference>